<proteinExistence type="predicted"/>
<evidence type="ECO:0000256" key="1">
    <source>
        <dbReference type="SAM" id="Phobius"/>
    </source>
</evidence>
<name>A0A844ZB62_9SPHN</name>
<comment type="caution">
    <text evidence="2">The sequence shown here is derived from an EMBL/GenBank/DDBJ whole genome shotgun (WGS) entry which is preliminary data.</text>
</comment>
<gene>
    <name evidence="2" type="ORF">GRI35_12200</name>
</gene>
<dbReference type="AlphaFoldDB" id="A0A844ZB62"/>
<protein>
    <submittedName>
        <fullName evidence="2">Uncharacterized protein</fullName>
    </submittedName>
</protein>
<organism evidence="2 3">
    <name type="scientific">Pontixanthobacter aestiaquae</name>
    <dbReference type="NCBI Taxonomy" id="1509367"/>
    <lineage>
        <taxon>Bacteria</taxon>
        <taxon>Pseudomonadati</taxon>
        <taxon>Pseudomonadota</taxon>
        <taxon>Alphaproteobacteria</taxon>
        <taxon>Sphingomonadales</taxon>
        <taxon>Erythrobacteraceae</taxon>
        <taxon>Pontixanthobacter</taxon>
    </lineage>
</organism>
<keyword evidence="1" id="KW-1133">Transmembrane helix</keyword>
<dbReference type="EMBL" id="WTYZ01000001">
    <property type="protein sequence ID" value="MXO84130.1"/>
    <property type="molecule type" value="Genomic_DNA"/>
</dbReference>
<dbReference type="OrthoDB" id="7507955at2"/>
<sequence>MLKKIGRLFVIKTKWEAYIIIYALALGCTARGAQYITDYPGRFGQLMFLATTGAVFLAGAKIFDALAYEREAREAREAGSAKPEN</sequence>
<evidence type="ECO:0000313" key="3">
    <source>
        <dbReference type="Proteomes" id="UP000460290"/>
    </source>
</evidence>
<dbReference type="Proteomes" id="UP000460290">
    <property type="component" value="Unassembled WGS sequence"/>
</dbReference>
<feature type="transmembrane region" description="Helical" evidence="1">
    <location>
        <begin position="42"/>
        <end position="63"/>
    </location>
</feature>
<evidence type="ECO:0000313" key="2">
    <source>
        <dbReference type="EMBL" id="MXO84130.1"/>
    </source>
</evidence>
<keyword evidence="1" id="KW-0812">Transmembrane</keyword>
<accession>A0A844ZB62</accession>
<dbReference type="RefSeq" id="WP_160614404.1">
    <property type="nucleotide sequence ID" value="NZ_JAUFQM010000001.1"/>
</dbReference>
<dbReference type="PROSITE" id="PS51257">
    <property type="entry name" value="PROKAR_LIPOPROTEIN"/>
    <property type="match status" value="1"/>
</dbReference>
<keyword evidence="3" id="KW-1185">Reference proteome</keyword>
<keyword evidence="1" id="KW-0472">Membrane</keyword>
<reference evidence="2 3" key="1">
    <citation type="submission" date="2019-12" db="EMBL/GenBank/DDBJ databases">
        <title>Genomic-based taxomic classification of the family Erythrobacteraceae.</title>
        <authorList>
            <person name="Xu L."/>
        </authorList>
    </citation>
    <scope>NUCLEOTIDE SEQUENCE [LARGE SCALE GENOMIC DNA]</scope>
    <source>
        <strain evidence="2 3">KCTC 42006</strain>
    </source>
</reference>